<dbReference type="RefSeq" id="WP_146435398.1">
    <property type="nucleotide sequence ID" value="NZ_SJPF01000005.1"/>
</dbReference>
<dbReference type="AlphaFoldDB" id="A0A5C5UY01"/>
<keyword evidence="2" id="KW-1185">Reference proteome</keyword>
<dbReference type="OrthoDB" id="282698at2"/>
<evidence type="ECO:0000313" key="2">
    <source>
        <dbReference type="Proteomes" id="UP000318878"/>
    </source>
</evidence>
<dbReference type="EMBL" id="SJPF01000005">
    <property type="protein sequence ID" value="TWT30719.1"/>
    <property type="molecule type" value="Genomic_DNA"/>
</dbReference>
<comment type="caution">
    <text evidence="1">The sequence shown here is derived from an EMBL/GenBank/DDBJ whole genome shotgun (WGS) entry which is preliminary data.</text>
</comment>
<dbReference type="Proteomes" id="UP000318878">
    <property type="component" value="Unassembled WGS sequence"/>
</dbReference>
<gene>
    <name evidence="1" type="ORF">Enr8_42420</name>
</gene>
<accession>A0A5C5UY01</accession>
<organism evidence="1 2">
    <name type="scientific">Blastopirellula retiformator</name>
    <dbReference type="NCBI Taxonomy" id="2527970"/>
    <lineage>
        <taxon>Bacteria</taxon>
        <taxon>Pseudomonadati</taxon>
        <taxon>Planctomycetota</taxon>
        <taxon>Planctomycetia</taxon>
        <taxon>Pirellulales</taxon>
        <taxon>Pirellulaceae</taxon>
        <taxon>Blastopirellula</taxon>
    </lineage>
</organism>
<sequence length="127" mass="14654">MIDCDDCQQFVYDLEKGERATVAMGPDRVQTPQRRLPGMKLQCGQCPKKSPQNAKRLELSVKNWKTYQLWREVKATHGRCLTDEMARDSIIRRNLAILDALHEVHERNTQQNQSLQTLALLALNKAH</sequence>
<reference evidence="1 2" key="1">
    <citation type="submission" date="2019-02" db="EMBL/GenBank/DDBJ databases">
        <title>Deep-cultivation of Planctomycetes and their phenomic and genomic characterization uncovers novel biology.</title>
        <authorList>
            <person name="Wiegand S."/>
            <person name="Jogler M."/>
            <person name="Boedeker C."/>
            <person name="Pinto D."/>
            <person name="Vollmers J."/>
            <person name="Rivas-Marin E."/>
            <person name="Kohn T."/>
            <person name="Peeters S.H."/>
            <person name="Heuer A."/>
            <person name="Rast P."/>
            <person name="Oberbeckmann S."/>
            <person name="Bunk B."/>
            <person name="Jeske O."/>
            <person name="Meyerdierks A."/>
            <person name="Storesund J.E."/>
            <person name="Kallscheuer N."/>
            <person name="Luecker S."/>
            <person name="Lage O.M."/>
            <person name="Pohl T."/>
            <person name="Merkel B.J."/>
            <person name="Hornburger P."/>
            <person name="Mueller R.-W."/>
            <person name="Bruemmer F."/>
            <person name="Labrenz M."/>
            <person name="Spormann A.M."/>
            <person name="Op Den Camp H."/>
            <person name="Overmann J."/>
            <person name="Amann R."/>
            <person name="Jetten M.S.M."/>
            <person name="Mascher T."/>
            <person name="Medema M.H."/>
            <person name="Devos D.P."/>
            <person name="Kaster A.-K."/>
            <person name="Ovreas L."/>
            <person name="Rohde M."/>
            <person name="Galperin M.Y."/>
            <person name="Jogler C."/>
        </authorList>
    </citation>
    <scope>NUCLEOTIDE SEQUENCE [LARGE SCALE GENOMIC DNA]</scope>
    <source>
        <strain evidence="1 2">Enr8</strain>
    </source>
</reference>
<protein>
    <submittedName>
        <fullName evidence="1">Uncharacterized protein</fullName>
    </submittedName>
</protein>
<proteinExistence type="predicted"/>
<evidence type="ECO:0000313" key="1">
    <source>
        <dbReference type="EMBL" id="TWT30719.1"/>
    </source>
</evidence>
<name>A0A5C5UY01_9BACT</name>